<dbReference type="PIRSF" id="PIRSF006162">
    <property type="entry name" value="PgpA"/>
    <property type="match status" value="1"/>
</dbReference>
<dbReference type="Pfam" id="PF04608">
    <property type="entry name" value="PgpA"/>
    <property type="match status" value="1"/>
</dbReference>
<evidence type="ECO:0000259" key="3">
    <source>
        <dbReference type="Pfam" id="PF04608"/>
    </source>
</evidence>
<comment type="function">
    <text evidence="1">Lipid phosphatase which dephosphorylates phosphatidylglycerophosphate (PGP) to phosphatidylglycerol (PG).</text>
</comment>
<evidence type="ECO:0000256" key="2">
    <source>
        <dbReference type="SAM" id="Phobius"/>
    </source>
</evidence>
<dbReference type="GO" id="GO:0008962">
    <property type="term" value="F:phosphatidylglycerophosphatase activity"/>
    <property type="evidence" value="ECO:0007669"/>
    <property type="project" value="UniProtKB-EC"/>
</dbReference>
<name>A0A178M845_9PROT</name>
<keyword evidence="1 2" id="KW-0812">Transmembrane</keyword>
<evidence type="ECO:0000313" key="5">
    <source>
        <dbReference type="Proteomes" id="UP000078428"/>
    </source>
</evidence>
<dbReference type="CDD" id="cd06971">
    <property type="entry name" value="PgpA"/>
    <property type="match status" value="1"/>
</dbReference>
<dbReference type="Proteomes" id="UP000078428">
    <property type="component" value="Unassembled WGS sequence"/>
</dbReference>
<dbReference type="GO" id="GO:0006655">
    <property type="term" value="P:phosphatidylglycerol biosynthetic process"/>
    <property type="evidence" value="ECO:0007669"/>
    <property type="project" value="UniProtKB-UniPathway"/>
</dbReference>
<sequence length="160" mass="16985">MAYRRDGIGGWHPATVIATWFGVGLLPKAPGTWGSAAALPLGWWIMTQGGAPLLLAAVLVCSIVGWWASAVYVARTGAPDPSEVVVDEVAGQWLVLSAAPLDPLSFAVGFALFRLFDIWKPWPVRLADQKIGGGLGVMLDDIAAGLYGLLGMAAWRQVWS</sequence>
<comment type="catalytic activity">
    <reaction evidence="1">
        <text>a 1,2-diacyl-sn-glycero-3-phospho-(1'-sn-glycero-3'-phosphate) + H2O = a 1,2-diacyl-sn-glycero-3-phospho-(1'-sn-glycerol) + phosphate</text>
        <dbReference type="Rhea" id="RHEA:33751"/>
        <dbReference type="ChEBI" id="CHEBI:15377"/>
        <dbReference type="ChEBI" id="CHEBI:43474"/>
        <dbReference type="ChEBI" id="CHEBI:60110"/>
        <dbReference type="ChEBI" id="CHEBI:64716"/>
        <dbReference type="EC" id="3.1.3.27"/>
    </reaction>
</comment>
<keyword evidence="2" id="KW-1133">Transmembrane helix</keyword>
<dbReference type="EC" id="3.1.3.27" evidence="1"/>
<evidence type="ECO:0000256" key="1">
    <source>
        <dbReference type="PIRNR" id="PIRNR006162"/>
    </source>
</evidence>
<comment type="pathway">
    <text evidence="1">Phospholipid metabolism; phosphatidylglycerol biosynthesis; phosphatidylglycerol from CDP-diacylglycerol: step 2/2.</text>
</comment>
<feature type="transmembrane region" description="Helical" evidence="2">
    <location>
        <begin position="53"/>
        <end position="73"/>
    </location>
</feature>
<keyword evidence="1" id="KW-0443">Lipid metabolism</keyword>
<keyword evidence="1" id="KW-0595">Phospholipid degradation</keyword>
<accession>A0A178M845</accession>
<reference evidence="4 5" key="1">
    <citation type="submission" date="2016-04" db="EMBL/GenBank/DDBJ databases">
        <title>Draft genome sequence of freshwater magnetotactic bacteria Magnetospirillum marisnigri SP-1 and Magnetospirillum moscoviense BB-1.</title>
        <authorList>
            <person name="Koziaeva V."/>
            <person name="Dziuba M.V."/>
            <person name="Ivanov T.M."/>
            <person name="Kuznetsov B."/>
            <person name="Grouzdev D.S."/>
        </authorList>
    </citation>
    <scope>NUCLEOTIDE SEQUENCE [LARGE SCALE GENOMIC DNA]</scope>
    <source>
        <strain evidence="4 5">SP-1</strain>
    </source>
</reference>
<dbReference type="InterPro" id="IPR007686">
    <property type="entry name" value="YutG/PgpA"/>
</dbReference>
<protein>
    <recommendedName>
        <fullName evidence="1">Phosphatidylglycerophosphatase A</fullName>
        <ecNumber evidence="1">3.1.3.27</ecNumber>
    </recommendedName>
    <alternativeName>
        <fullName evidence="1">Phosphatidylglycerolphosphate phosphatase A</fullName>
    </alternativeName>
</protein>
<organism evidence="4 5">
    <name type="scientific">Paramagnetospirillum marisnigri</name>
    <dbReference type="NCBI Taxonomy" id="1285242"/>
    <lineage>
        <taxon>Bacteria</taxon>
        <taxon>Pseudomonadati</taxon>
        <taxon>Pseudomonadota</taxon>
        <taxon>Alphaproteobacteria</taxon>
        <taxon>Rhodospirillales</taxon>
        <taxon>Magnetospirillaceae</taxon>
        <taxon>Paramagnetospirillum</taxon>
    </lineage>
</organism>
<comment type="subcellular location">
    <subcellularLocation>
        <location evidence="1">Cell inner membrane</location>
        <topology evidence="1">Multi-pass membrane protein</topology>
    </subcellularLocation>
</comment>
<keyword evidence="1" id="KW-0460">Magnesium</keyword>
<keyword evidence="5" id="KW-1185">Reference proteome</keyword>
<dbReference type="UniPathway" id="UPA00084">
    <property type="reaction ID" value="UER00504"/>
</dbReference>
<dbReference type="RefSeq" id="WP_068495858.1">
    <property type="nucleotide sequence ID" value="NZ_LWQT01000120.1"/>
</dbReference>
<keyword evidence="1" id="KW-0378">Hydrolase</keyword>
<dbReference type="EMBL" id="LWQT01000120">
    <property type="protein sequence ID" value="OAN44064.1"/>
    <property type="molecule type" value="Genomic_DNA"/>
</dbReference>
<feature type="transmembrane region" description="Helical" evidence="2">
    <location>
        <begin position="134"/>
        <end position="155"/>
    </location>
</feature>
<keyword evidence="1" id="KW-1003">Cell membrane</keyword>
<gene>
    <name evidence="4" type="ORF">A6A04_09325</name>
</gene>
<keyword evidence="1" id="KW-0479">Metal-binding</keyword>
<dbReference type="InterPro" id="IPR026037">
    <property type="entry name" value="PgpA"/>
</dbReference>
<keyword evidence="1" id="KW-0997">Cell inner membrane</keyword>
<dbReference type="PANTHER" id="PTHR36305">
    <property type="entry name" value="PHOSPHATIDYLGLYCEROPHOSPHATASE A"/>
    <property type="match status" value="1"/>
</dbReference>
<proteinExistence type="predicted"/>
<feature type="domain" description="YutG/PgpA" evidence="3">
    <location>
        <begin position="16"/>
        <end position="153"/>
    </location>
</feature>
<feature type="transmembrane region" description="Helical" evidence="2">
    <location>
        <begin position="93"/>
        <end position="113"/>
    </location>
</feature>
<dbReference type="SUPFAM" id="SSF101307">
    <property type="entry name" value="YutG-like"/>
    <property type="match status" value="1"/>
</dbReference>
<dbReference type="PANTHER" id="PTHR36305:SF1">
    <property type="entry name" value="PHOSPHATIDYLGLYCEROPHOSPHATASE A"/>
    <property type="match status" value="1"/>
</dbReference>
<keyword evidence="1 2" id="KW-0472">Membrane</keyword>
<keyword evidence="1" id="KW-0442">Lipid degradation</keyword>
<dbReference type="AlphaFoldDB" id="A0A178M845"/>
<dbReference type="InterPro" id="IPR036681">
    <property type="entry name" value="PgpA-like_sf"/>
</dbReference>
<dbReference type="GO" id="GO:0009395">
    <property type="term" value="P:phospholipid catabolic process"/>
    <property type="evidence" value="ECO:0007669"/>
    <property type="project" value="UniProtKB-KW"/>
</dbReference>
<dbReference type="GO" id="GO:0005886">
    <property type="term" value="C:plasma membrane"/>
    <property type="evidence" value="ECO:0007669"/>
    <property type="project" value="UniProtKB-SubCell"/>
</dbReference>
<dbReference type="OrthoDB" id="9804091at2"/>
<comment type="caution">
    <text evidence="4">The sequence shown here is derived from an EMBL/GenBank/DDBJ whole genome shotgun (WGS) entry which is preliminary data.</text>
</comment>
<evidence type="ECO:0000313" key="4">
    <source>
        <dbReference type="EMBL" id="OAN44064.1"/>
    </source>
</evidence>
<dbReference type="GO" id="GO:0046872">
    <property type="term" value="F:metal ion binding"/>
    <property type="evidence" value="ECO:0007669"/>
    <property type="project" value="UniProtKB-KW"/>
</dbReference>
<keyword evidence="1" id="KW-1208">Phospholipid metabolism</keyword>
<dbReference type="STRING" id="1285242.A6A04_09325"/>
<comment type="cofactor">
    <cofactor evidence="1">
        <name>Mg(2+)</name>
        <dbReference type="ChEBI" id="CHEBI:18420"/>
    </cofactor>
</comment>